<proteinExistence type="predicted"/>
<dbReference type="VEuPathDB" id="FungiDB:LELG_02954"/>
<dbReference type="GeneID" id="5233045"/>
<organism evidence="1 2">
    <name type="scientific">Lodderomyces elongisporus (strain ATCC 11503 / CBS 2605 / JCM 1781 / NBRC 1676 / NRRL YB-4239)</name>
    <name type="common">Yeast</name>
    <name type="synonym">Saccharomyces elongisporus</name>
    <dbReference type="NCBI Taxonomy" id="379508"/>
    <lineage>
        <taxon>Eukaryota</taxon>
        <taxon>Fungi</taxon>
        <taxon>Dikarya</taxon>
        <taxon>Ascomycota</taxon>
        <taxon>Saccharomycotina</taxon>
        <taxon>Pichiomycetes</taxon>
        <taxon>Debaryomycetaceae</taxon>
        <taxon>Candida/Lodderomyces clade</taxon>
        <taxon>Lodderomyces</taxon>
    </lineage>
</organism>
<dbReference type="OrthoDB" id="4084018at2759"/>
<evidence type="ECO:0000313" key="2">
    <source>
        <dbReference type="Proteomes" id="UP000001996"/>
    </source>
</evidence>
<sequence>MAEPISDTNNLQSADQRKERDVIYFNRLKKDIKRVEEHLRQADAAIATFGKDIIQDSPIEKRILAMYAAYGTVPYRPEKNDTITTASTSVLLENMIEDKKAVLKEFTNIHKDPGNDLGYVTQELLKIRDARVKERDMMKSILELELVLDLGLNLEKKSEKTRFEDEVMGKLKESEKLDKVLQLFLRKVSVKYTAYCDSIDGIVNDKDELQLKVDDLMKFFNELINGDWVEVRSSSHIEAVVKIMENGSILQRENGKVRLRGLEPIK</sequence>
<evidence type="ECO:0000313" key="1">
    <source>
        <dbReference type="EMBL" id="EDK44775.1"/>
    </source>
</evidence>
<dbReference type="HOGENOM" id="CLU_1042061_0_0_1"/>
<dbReference type="KEGG" id="lel:PVL30_003779"/>
<gene>
    <name evidence="1" type="ORF">LELG_02954</name>
</gene>
<dbReference type="InParanoid" id="A5E017"/>
<name>A5E017_LODEL</name>
<keyword evidence="2" id="KW-1185">Reference proteome</keyword>
<dbReference type="Proteomes" id="UP000001996">
    <property type="component" value="Unassembled WGS sequence"/>
</dbReference>
<accession>A5E017</accession>
<dbReference type="EMBL" id="CH981526">
    <property type="protein sequence ID" value="EDK44775.1"/>
    <property type="molecule type" value="Genomic_DNA"/>
</dbReference>
<protein>
    <submittedName>
        <fullName evidence="1">Uncharacterized protein</fullName>
    </submittedName>
</protein>
<dbReference type="AlphaFoldDB" id="A5E017"/>
<reference evidence="1 2" key="1">
    <citation type="journal article" date="2009" name="Nature">
        <title>Evolution of pathogenicity and sexual reproduction in eight Candida genomes.</title>
        <authorList>
            <person name="Butler G."/>
            <person name="Rasmussen M.D."/>
            <person name="Lin M.F."/>
            <person name="Santos M.A."/>
            <person name="Sakthikumar S."/>
            <person name="Munro C.A."/>
            <person name="Rheinbay E."/>
            <person name="Grabherr M."/>
            <person name="Forche A."/>
            <person name="Reedy J.L."/>
            <person name="Agrafioti I."/>
            <person name="Arnaud M.B."/>
            <person name="Bates S."/>
            <person name="Brown A.J."/>
            <person name="Brunke S."/>
            <person name="Costanzo M.C."/>
            <person name="Fitzpatrick D.A."/>
            <person name="de Groot P.W."/>
            <person name="Harris D."/>
            <person name="Hoyer L.L."/>
            <person name="Hube B."/>
            <person name="Klis F.M."/>
            <person name="Kodira C."/>
            <person name="Lennard N."/>
            <person name="Logue M.E."/>
            <person name="Martin R."/>
            <person name="Neiman A.M."/>
            <person name="Nikolaou E."/>
            <person name="Quail M.A."/>
            <person name="Quinn J."/>
            <person name="Santos M.C."/>
            <person name="Schmitzberger F.F."/>
            <person name="Sherlock G."/>
            <person name="Shah P."/>
            <person name="Silverstein K.A."/>
            <person name="Skrzypek M.S."/>
            <person name="Soll D."/>
            <person name="Staggs R."/>
            <person name="Stansfield I."/>
            <person name="Stumpf M.P."/>
            <person name="Sudbery P.E."/>
            <person name="Srikantha T."/>
            <person name="Zeng Q."/>
            <person name="Berman J."/>
            <person name="Berriman M."/>
            <person name="Heitman J."/>
            <person name="Gow N.A."/>
            <person name="Lorenz M.C."/>
            <person name="Birren B.W."/>
            <person name="Kellis M."/>
            <person name="Cuomo C.A."/>
        </authorList>
    </citation>
    <scope>NUCLEOTIDE SEQUENCE [LARGE SCALE GENOMIC DNA]</scope>
    <source>
        <strain evidence="2">ATCC 11503 / BCRC 21390 / CBS 2605 / JCM 1781 / NBRC 1676 / NRRL YB-4239</strain>
    </source>
</reference>
<dbReference type="OMA" id="DWENASM"/>